<dbReference type="Proteomes" id="UP000324222">
    <property type="component" value="Unassembled WGS sequence"/>
</dbReference>
<organism evidence="1 2">
    <name type="scientific">Portunus trituberculatus</name>
    <name type="common">Swimming crab</name>
    <name type="synonym">Neptunus trituberculatus</name>
    <dbReference type="NCBI Taxonomy" id="210409"/>
    <lineage>
        <taxon>Eukaryota</taxon>
        <taxon>Metazoa</taxon>
        <taxon>Ecdysozoa</taxon>
        <taxon>Arthropoda</taxon>
        <taxon>Crustacea</taxon>
        <taxon>Multicrustacea</taxon>
        <taxon>Malacostraca</taxon>
        <taxon>Eumalacostraca</taxon>
        <taxon>Eucarida</taxon>
        <taxon>Decapoda</taxon>
        <taxon>Pleocyemata</taxon>
        <taxon>Brachyura</taxon>
        <taxon>Eubrachyura</taxon>
        <taxon>Portunoidea</taxon>
        <taxon>Portunidae</taxon>
        <taxon>Portuninae</taxon>
        <taxon>Portunus</taxon>
    </lineage>
</organism>
<dbReference type="AlphaFoldDB" id="A0A5B7KLL0"/>
<evidence type="ECO:0000313" key="1">
    <source>
        <dbReference type="EMBL" id="MPD06159.1"/>
    </source>
</evidence>
<dbReference type="EMBL" id="VSRR010149733">
    <property type="protein sequence ID" value="MPD06159.1"/>
    <property type="molecule type" value="Genomic_DNA"/>
</dbReference>
<gene>
    <name evidence="1" type="ORF">E2C01_101951</name>
</gene>
<protein>
    <submittedName>
        <fullName evidence="1">Uncharacterized protein</fullName>
    </submittedName>
</protein>
<name>A0A5B7KLL0_PORTR</name>
<accession>A0A5B7KLL0</accession>
<reference evidence="1 2" key="1">
    <citation type="submission" date="2019-05" db="EMBL/GenBank/DDBJ databases">
        <title>Another draft genome of Portunus trituberculatus and its Hox gene families provides insights of decapod evolution.</title>
        <authorList>
            <person name="Jeong J.-H."/>
            <person name="Song I."/>
            <person name="Kim S."/>
            <person name="Choi T."/>
            <person name="Kim D."/>
            <person name="Ryu S."/>
            <person name="Kim W."/>
        </authorList>
    </citation>
    <scope>NUCLEOTIDE SEQUENCE [LARGE SCALE GENOMIC DNA]</scope>
    <source>
        <tissue evidence="1">Muscle</tissue>
    </source>
</reference>
<evidence type="ECO:0000313" key="2">
    <source>
        <dbReference type="Proteomes" id="UP000324222"/>
    </source>
</evidence>
<sequence>MGTLRHKIEVYVWQVHIVLCEEGELSLKGRL</sequence>
<keyword evidence="2" id="KW-1185">Reference proteome</keyword>
<proteinExistence type="predicted"/>
<comment type="caution">
    <text evidence="1">The sequence shown here is derived from an EMBL/GenBank/DDBJ whole genome shotgun (WGS) entry which is preliminary data.</text>
</comment>